<evidence type="ECO:0000256" key="9">
    <source>
        <dbReference type="ARBA" id="ARBA00056975"/>
    </source>
</evidence>
<evidence type="ECO:0000313" key="17">
    <source>
        <dbReference type="RefSeq" id="XP_026682206.1"/>
    </source>
</evidence>
<keyword evidence="4" id="KW-0677">Repeat</keyword>
<dbReference type="GO" id="GO:0005509">
    <property type="term" value="F:calcium ion binding"/>
    <property type="evidence" value="ECO:0007669"/>
    <property type="project" value="InterPro"/>
</dbReference>
<keyword evidence="7" id="KW-0325">Glycoprotein</keyword>
<evidence type="ECO:0000259" key="14">
    <source>
        <dbReference type="PROSITE" id="PS50222"/>
    </source>
</evidence>
<evidence type="ECO:0000256" key="4">
    <source>
        <dbReference type="ARBA" id="ARBA00022737"/>
    </source>
</evidence>
<dbReference type="PANTHER" id="PTHR10827:SF95">
    <property type="entry name" value="LD34388P"/>
    <property type="match status" value="1"/>
</dbReference>
<dbReference type="InterPro" id="IPR018247">
    <property type="entry name" value="EF_Hand_1_Ca_BS"/>
</dbReference>
<dbReference type="RefSeq" id="XP_026682206.1">
    <property type="nucleotide sequence ID" value="XM_026826405.1"/>
</dbReference>
<dbReference type="GeneID" id="103513116"/>
<protein>
    <recommendedName>
        <fullName evidence="11">Reticulocalbin-3</fullName>
    </recommendedName>
</protein>
<comment type="subcellular location">
    <subcellularLocation>
        <location evidence="1">Endoplasmic reticulum lumen</location>
    </subcellularLocation>
</comment>
<dbReference type="Gene3D" id="1.10.238.10">
    <property type="entry name" value="EF-hand"/>
    <property type="match status" value="3"/>
</dbReference>
<dbReference type="GO" id="GO:0005788">
    <property type="term" value="C:endoplasmic reticulum lumen"/>
    <property type="evidence" value="ECO:0007669"/>
    <property type="project" value="UniProtKB-SubCell"/>
</dbReference>
<dbReference type="Proteomes" id="UP000079169">
    <property type="component" value="Unplaced"/>
</dbReference>
<comment type="subunit">
    <text evidence="10">Interacts with PCSK6 (immature form including the propeptide); probably involved in the maturation and the secretion of PCSK6.</text>
</comment>
<dbReference type="STRING" id="121845.A0A3Q0J666"/>
<feature type="signal peptide" evidence="13">
    <location>
        <begin position="1"/>
        <end position="18"/>
    </location>
</feature>
<proteinExistence type="predicted"/>
<feature type="region of interest" description="Disordered" evidence="12">
    <location>
        <begin position="32"/>
        <end position="51"/>
    </location>
</feature>
<dbReference type="OrthoDB" id="293868at2759"/>
<evidence type="ECO:0000256" key="7">
    <source>
        <dbReference type="ARBA" id="ARBA00023180"/>
    </source>
</evidence>
<evidence type="ECO:0000256" key="6">
    <source>
        <dbReference type="ARBA" id="ARBA00022837"/>
    </source>
</evidence>
<dbReference type="Pfam" id="PF13202">
    <property type="entry name" value="EF-hand_5"/>
    <property type="match status" value="3"/>
</dbReference>
<evidence type="ECO:0000256" key="10">
    <source>
        <dbReference type="ARBA" id="ARBA00063143"/>
    </source>
</evidence>
<dbReference type="PaxDb" id="121845-A0A3Q0J666"/>
<feature type="compositionally biased region" description="Basic and acidic residues" evidence="12">
    <location>
        <begin position="32"/>
        <end position="42"/>
    </location>
</feature>
<keyword evidence="3 13" id="KW-0732">Signal</keyword>
<keyword evidence="5" id="KW-0256">Endoplasmic reticulum</keyword>
<evidence type="ECO:0000256" key="2">
    <source>
        <dbReference type="ARBA" id="ARBA00022723"/>
    </source>
</evidence>
<evidence type="ECO:0000256" key="8">
    <source>
        <dbReference type="ARBA" id="ARBA00023186"/>
    </source>
</evidence>
<evidence type="ECO:0000256" key="1">
    <source>
        <dbReference type="ARBA" id="ARBA00004319"/>
    </source>
</evidence>
<accession>A0A3Q0J666</accession>
<dbReference type="PROSITE" id="PS00018">
    <property type="entry name" value="EF_HAND_1"/>
    <property type="match status" value="5"/>
</dbReference>
<keyword evidence="2" id="KW-0479">Metal-binding</keyword>
<keyword evidence="15" id="KW-1185">Reference proteome</keyword>
<dbReference type="Pfam" id="PF13499">
    <property type="entry name" value="EF-hand_7"/>
    <property type="match status" value="1"/>
</dbReference>
<dbReference type="KEGG" id="dci:103513116"/>
<feature type="domain" description="EF-hand" evidence="14">
    <location>
        <begin position="268"/>
        <end position="303"/>
    </location>
</feature>
<keyword evidence="6" id="KW-0106">Calcium</keyword>
<evidence type="ECO:0000256" key="3">
    <source>
        <dbReference type="ARBA" id="ARBA00022729"/>
    </source>
</evidence>
<evidence type="ECO:0000256" key="11">
    <source>
        <dbReference type="ARBA" id="ARBA00072696"/>
    </source>
</evidence>
<organism evidence="15 16">
    <name type="scientific">Diaphorina citri</name>
    <name type="common">Asian citrus psyllid</name>
    <dbReference type="NCBI Taxonomy" id="121845"/>
    <lineage>
        <taxon>Eukaryota</taxon>
        <taxon>Metazoa</taxon>
        <taxon>Ecdysozoa</taxon>
        <taxon>Arthropoda</taxon>
        <taxon>Hexapoda</taxon>
        <taxon>Insecta</taxon>
        <taxon>Pterygota</taxon>
        <taxon>Neoptera</taxon>
        <taxon>Paraneoptera</taxon>
        <taxon>Hemiptera</taxon>
        <taxon>Sternorrhyncha</taxon>
        <taxon>Psylloidea</taxon>
        <taxon>Psyllidae</taxon>
        <taxon>Diaphorininae</taxon>
        <taxon>Diaphorina</taxon>
    </lineage>
</organism>
<comment type="function">
    <text evidence="9">Probable molecular chaperone assisting protein biosynthesis and transport in the endoplasmic reticulum. Required for the proper biosynthesis and transport of pulmonary surfactant-associated protein A/SP-A, pulmonary surfactant-associated protein D/SP-D and the lipid transporter ABCA3. By regulating both the proper expression and the degradation through the endoplasmic reticulum-associated protein degradation pathway of these proteins plays a crucial role in pulmonary surfactant homeostasis. Has an anti-fibrotic activity by negatively regulating the secretion of type I and type III collagens. This calcium-binding protein also transiently associates with immature PCSK6 and regulates its secretion.</text>
</comment>
<name>A0A3Q0J666_DIACI</name>
<dbReference type="SUPFAM" id="SSF47473">
    <property type="entry name" value="EF-hand"/>
    <property type="match status" value="2"/>
</dbReference>
<gene>
    <name evidence="16 17" type="primary">LOC103513116</name>
</gene>
<dbReference type="PROSITE" id="PS50222">
    <property type="entry name" value="EF_HAND_2"/>
    <property type="match status" value="2"/>
</dbReference>
<evidence type="ECO:0000256" key="5">
    <source>
        <dbReference type="ARBA" id="ARBA00022824"/>
    </source>
</evidence>
<feature type="chain" id="PRO_5044597869" description="Reticulocalbin-3" evidence="13">
    <location>
        <begin position="19"/>
        <end position="322"/>
    </location>
</feature>
<keyword evidence="8" id="KW-0143">Chaperone</keyword>
<feature type="domain" description="EF-hand" evidence="14">
    <location>
        <begin position="75"/>
        <end position="110"/>
    </location>
</feature>
<dbReference type="PANTHER" id="PTHR10827">
    <property type="entry name" value="RETICULOCALBIN"/>
    <property type="match status" value="1"/>
</dbReference>
<sequence length="322" mass="37179">MFNKCLLLLSLFSTCINSAHIGSHLNKEREEDGSFVSRDHNHYGQGGEHNTDFDHEAILGSVKEAEEFEHLSPEESKKRLRLLLKNMDLNKDNNIDRKELQAWILRSFRMLSVEESNSRFEDADENTDGLVDWDEHLKETYGTEDADDIDVTNLGDDEMVKQDKMIFNAADGDKNGVLDKTEYQSFSAPEEHPHMFPILIKQVLEEKDTDKDGFLSFQEFMGDRGQKHNRQYIVEEKDKFDNEYDTNKDGLLNENEILSWIVPSNEDIAEEEVNHLFAASDDDHDDLLSFDEIVEHHDVFVGSEATDFGDHLTNPHLIKEEL</sequence>
<evidence type="ECO:0000313" key="16">
    <source>
        <dbReference type="RefSeq" id="XP_026682205.1"/>
    </source>
</evidence>
<dbReference type="GO" id="GO:0015031">
    <property type="term" value="P:protein transport"/>
    <property type="evidence" value="ECO:0007669"/>
    <property type="project" value="UniProtKB-ARBA"/>
</dbReference>
<reference evidence="16 17" key="1">
    <citation type="submission" date="2025-04" db="UniProtKB">
        <authorList>
            <consortium name="RefSeq"/>
        </authorList>
    </citation>
    <scope>IDENTIFICATION</scope>
</reference>
<evidence type="ECO:0000313" key="15">
    <source>
        <dbReference type="Proteomes" id="UP000079169"/>
    </source>
</evidence>
<dbReference type="RefSeq" id="XP_026682205.1">
    <property type="nucleotide sequence ID" value="XM_026826404.1"/>
</dbReference>
<evidence type="ECO:0000256" key="13">
    <source>
        <dbReference type="SAM" id="SignalP"/>
    </source>
</evidence>
<dbReference type="AlphaFoldDB" id="A0A3Q0J666"/>
<dbReference type="InterPro" id="IPR002048">
    <property type="entry name" value="EF_hand_dom"/>
</dbReference>
<dbReference type="FunFam" id="1.10.238.10:FF:000104">
    <property type="entry name" value="calumenin isoform X1"/>
    <property type="match status" value="1"/>
</dbReference>
<evidence type="ECO:0000256" key="12">
    <source>
        <dbReference type="SAM" id="MobiDB-lite"/>
    </source>
</evidence>
<dbReference type="InterPro" id="IPR011992">
    <property type="entry name" value="EF-hand-dom_pair"/>
</dbReference>
<dbReference type="SMART" id="SM00054">
    <property type="entry name" value="EFh"/>
    <property type="match status" value="5"/>
</dbReference>